<gene>
    <name evidence="1" type="ORF">BWQ96_07188</name>
</gene>
<dbReference type="EMBL" id="NBIV01000138">
    <property type="protein sequence ID" value="PXF43102.1"/>
    <property type="molecule type" value="Genomic_DNA"/>
</dbReference>
<dbReference type="Proteomes" id="UP000247409">
    <property type="component" value="Unassembled WGS sequence"/>
</dbReference>
<keyword evidence="2" id="KW-1185">Reference proteome</keyword>
<protein>
    <submittedName>
        <fullName evidence="1">Uncharacterized protein</fullName>
    </submittedName>
</protein>
<name>A0A2V3ILY6_9FLOR</name>
<reference evidence="1 2" key="1">
    <citation type="journal article" date="2018" name="Mol. Biol. Evol.">
        <title>Analysis of the draft genome of the red seaweed Gracilariopsis chorda provides insights into genome size evolution in Rhodophyta.</title>
        <authorList>
            <person name="Lee J."/>
            <person name="Yang E.C."/>
            <person name="Graf L."/>
            <person name="Yang J.H."/>
            <person name="Qiu H."/>
            <person name="Zel Zion U."/>
            <person name="Chan C.X."/>
            <person name="Stephens T.G."/>
            <person name="Weber A.P.M."/>
            <person name="Boo G.H."/>
            <person name="Boo S.M."/>
            <person name="Kim K.M."/>
            <person name="Shin Y."/>
            <person name="Jung M."/>
            <person name="Lee S.J."/>
            <person name="Yim H.S."/>
            <person name="Lee J.H."/>
            <person name="Bhattacharya D."/>
            <person name="Yoon H.S."/>
        </authorList>
    </citation>
    <scope>NUCLEOTIDE SEQUENCE [LARGE SCALE GENOMIC DNA]</scope>
    <source>
        <strain evidence="1 2">SKKU-2015</strain>
        <tissue evidence="1">Whole body</tissue>
    </source>
</reference>
<proteinExistence type="predicted"/>
<accession>A0A2V3ILY6</accession>
<comment type="caution">
    <text evidence="1">The sequence shown here is derived from an EMBL/GenBank/DDBJ whole genome shotgun (WGS) entry which is preliminary data.</text>
</comment>
<evidence type="ECO:0000313" key="2">
    <source>
        <dbReference type="Proteomes" id="UP000247409"/>
    </source>
</evidence>
<organism evidence="1 2">
    <name type="scientific">Gracilariopsis chorda</name>
    <dbReference type="NCBI Taxonomy" id="448386"/>
    <lineage>
        <taxon>Eukaryota</taxon>
        <taxon>Rhodophyta</taxon>
        <taxon>Florideophyceae</taxon>
        <taxon>Rhodymeniophycidae</taxon>
        <taxon>Gracilariales</taxon>
        <taxon>Gracilariaceae</taxon>
        <taxon>Gracilariopsis</taxon>
    </lineage>
</organism>
<dbReference type="AlphaFoldDB" id="A0A2V3ILY6"/>
<sequence length="30" mass="3174">MRAPGKGAAELPYIEEVTAEIAGLLPEEAF</sequence>
<evidence type="ECO:0000313" key="1">
    <source>
        <dbReference type="EMBL" id="PXF43102.1"/>
    </source>
</evidence>